<dbReference type="AlphaFoldDB" id="X1C0I8"/>
<organism evidence="1">
    <name type="scientific">marine sediment metagenome</name>
    <dbReference type="NCBI Taxonomy" id="412755"/>
    <lineage>
        <taxon>unclassified sequences</taxon>
        <taxon>metagenomes</taxon>
        <taxon>ecological metagenomes</taxon>
    </lineage>
</organism>
<protein>
    <submittedName>
        <fullName evidence="1">Uncharacterized protein</fullName>
    </submittedName>
</protein>
<proteinExistence type="predicted"/>
<accession>X1C0I8</accession>
<dbReference type="EMBL" id="BART01012185">
    <property type="protein sequence ID" value="GAG77896.1"/>
    <property type="molecule type" value="Genomic_DNA"/>
</dbReference>
<sequence length="161" mass="18499">LDNYINIEAYERDMILDDLARDAGLFPLINQLQKMDVVIIGPRPLRRLHFLNRKHFVQISSPNLHLEFKQDRKRLSGIDWAVEDALEYGKPAVYLVSAGVSAAVIIDRLHDEIPDSFFIDCGSIWDAFVGIGEQREWRANLYDNPIALAEWEGRNLYGSND</sequence>
<gene>
    <name evidence="1" type="ORF">S01H4_25565</name>
</gene>
<name>X1C0I8_9ZZZZ</name>
<comment type="caution">
    <text evidence="1">The sequence shown here is derived from an EMBL/GenBank/DDBJ whole genome shotgun (WGS) entry which is preliminary data.</text>
</comment>
<reference evidence="1" key="1">
    <citation type="journal article" date="2014" name="Front. Microbiol.">
        <title>High frequency of phylogenetically diverse reductive dehalogenase-homologous genes in deep subseafloor sedimentary metagenomes.</title>
        <authorList>
            <person name="Kawai M."/>
            <person name="Futagami T."/>
            <person name="Toyoda A."/>
            <person name="Takaki Y."/>
            <person name="Nishi S."/>
            <person name="Hori S."/>
            <person name="Arai W."/>
            <person name="Tsubouchi T."/>
            <person name="Morono Y."/>
            <person name="Uchiyama I."/>
            <person name="Ito T."/>
            <person name="Fujiyama A."/>
            <person name="Inagaki F."/>
            <person name="Takami H."/>
        </authorList>
    </citation>
    <scope>NUCLEOTIDE SEQUENCE</scope>
    <source>
        <strain evidence="1">Expedition CK06-06</strain>
    </source>
</reference>
<evidence type="ECO:0000313" key="1">
    <source>
        <dbReference type="EMBL" id="GAG77896.1"/>
    </source>
</evidence>
<feature type="non-terminal residue" evidence="1">
    <location>
        <position position="1"/>
    </location>
</feature>